<feature type="region of interest" description="Disordered" evidence="1">
    <location>
        <begin position="1"/>
        <end position="50"/>
    </location>
</feature>
<dbReference type="PANTHER" id="PTHR31184:SF2">
    <property type="entry name" value="HUNTINGTIN-INTERACTING PROTEIN K"/>
    <property type="match status" value="1"/>
</dbReference>
<name>A0AAD5TFD5_9FUNG</name>
<dbReference type="InterPro" id="IPR044034">
    <property type="entry name" value="NAC-like_UBA"/>
</dbReference>
<dbReference type="EMBL" id="JADGJQ010000072">
    <property type="protein sequence ID" value="KAJ3173304.1"/>
    <property type="molecule type" value="Genomic_DNA"/>
</dbReference>
<dbReference type="GO" id="GO:0050821">
    <property type="term" value="P:protein stabilization"/>
    <property type="evidence" value="ECO:0007669"/>
    <property type="project" value="TreeGrafter"/>
</dbReference>
<organism evidence="3 4">
    <name type="scientific">Geranomyces variabilis</name>
    <dbReference type="NCBI Taxonomy" id="109894"/>
    <lineage>
        <taxon>Eukaryota</taxon>
        <taxon>Fungi</taxon>
        <taxon>Fungi incertae sedis</taxon>
        <taxon>Chytridiomycota</taxon>
        <taxon>Chytridiomycota incertae sedis</taxon>
        <taxon>Chytridiomycetes</taxon>
        <taxon>Spizellomycetales</taxon>
        <taxon>Powellomycetaceae</taxon>
        <taxon>Geranomyces</taxon>
    </lineage>
</organism>
<dbReference type="InterPro" id="IPR052617">
    <property type="entry name" value="Huntingtin-int_K"/>
</dbReference>
<protein>
    <recommendedName>
        <fullName evidence="2">Nascent polypeptide-associated complex subunit alpha-like UBA domain-containing protein</fullName>
    </recommendedName>
</protein>
<dbReference type="Gene3D" id="1.10.8.10">
    <property type="entry name" value="DNA helicase RuvA subunit, C-terminal domain"/>
    <property type="match status" value="1"/>
</dbReference>
<gene>
    <name evidence="3" type="ORF">HDU87_007677</name>
</gene>
<dbReference type="CDD" id="cd14361">
    <property type="entry name" value="UBA_HYPK"/>
    <property type="match status" value="1"/>
</dbReference>
<dbReference type="GO" id="GO:0043066">
    <property type="term" value="P:negative regulation of apoptotic process"/>
    <property type="evidence" value="ECO:0007669"/>
    <property type="project" value="TreeGrafter"/>
</dbReference>
<dbReference type="InterPro" id="IPR038922">
    <property type="entry name" value="HYPK_UBA"/>
</dbReference>
<evidence type="ECO:0000256" key="1">
    <source>
        <dbReference type="SAM" id="MobiDB-lite"/>
    </source>
</evidence>
<feature type="domain" description="Nascent polypeptide-associated complex subunit alpha-like UBA" evidence="2">
    <location>
        <begin position="83"/>
        <end position="123"/>
    </location>
</feature>
<accession>A0AAD5TFD5</accession>
<keyword evidence="4" id="KW-1185">Reference proteome</keyword>
<proteinExistence type="predicted"/>
<sequence>MSEEATKPIAPEPAEDVEEQEAVETGVRGQANKDMQNVSGFDADDKGANVDADKLGKAMSFLSEASQQQKDQKSARDKELAKVTIGKEDLELVASEFQITKAQAEVALRENKGDVRNTLRKLVSVA</sequence>
<dbReference type="AlphaFoldDB" id="A0AAD5TFD5"/>
<dbReference type="PANTHER" id="PTHR31184">
    <property type="entry name" value="HUNTINGTIN-INTERACTING PROTEIN K FAMILY MEMBER"/>
    <property type="match status" value="1"/>
</dbReference>
<evidence type="ECO:0000313" key="3">
    <source>
        <dbReference type="EMBL" id="KAJ3173304.1"/>
    </source>
</evidence>
<reference evidence="3" key="1">
    <citation type="submission" date="2020-05" db="EMBL/GenBank/DDBJ databases">
        <title>Phylogenomic resolution of chytrid fungi.</title>
        <authorList>
            <person name="Stajich J.E."/>
            <person name="Amses K."/>
            <person name="Simmons R."/>
            <person name="Seto K."/>
            <person name="Myers J."/>
            <person name="Bonds A."/>
            <person name="Quandt C.A."/>
            <person name="Barry K."/>
            <person name="Liu P."/>
            <person name="Grigoriev I."/>
            <person name="Longcore J.E."/>
            <person name="James T.Y."/>
        </authorList>
    </citation>
    <scope>NUCLEOTIDE SEQUENCE</scope>
    <source>
        <strain evidence="3">JEL0379</strain>
    </source>
</reference>
<dbReference type="Proteomes" id="UP001212152">
    <property type="component" value="Unassembled WGS sequence"/>
</dbReference>
<dbReference type="Pfam" id="PF19026">
    <property type="entry name" value="UBA_HYPK"/>
    <property type="match status" value="1"/>
</dbReference>
<comment type="caution">
    <text evidence="3">The sequence shown here is derived from an EMBL/GenBank/DDBJ whole genome shotgun (WGS) entry which is preliminary data.</text>
</comment>
<evidence type="ECO:0000259" key="2">
    <source>
        <dbReference type="Pfam" id="PF19026"/>
    </source>
</evidence>
<feature type="compositionally biased region" description="Acidic residues" evidence="1">
    <location>
        <begin position="13"/>
        <end position="22"/>
    </location>
</feature>
<evidence type="ECO:0000313" key="4">
    <source>
        <dbReference type="Proteomes" id="UP001212152"/>
    </source>
</evidence>